<feature type="transmembrane region" description="Helical" evidence="5">
    <location>
        <begin position="65"/>
        <end position="83"/>
    </location>
</feature>
<evidence type="ECO:0000256" key="5">
    <source>
        <dbReference type="SAM" id="Phobius"/>
    </source>
</evidence>
<feature type="domain" description="Major facilitator superfamily (MFS) profile" evidence="6">
    <location>
        <begin position="32"/>
        <end position="515"/>
    </location>
</feature>
<dbReference type="GO" id="GO:0005886">
    <property type="term" value="C:plasma membrane"/>
    <property type="evidence" value="ECO:0007669"/>
    <property type="project" value="TreeGrafter"/>
</dbReference>
<feature type="transmembrane region" description="Helical" evidence="5">
    <location>
        <begin position="27"/>
        <end position="45"/>
    </location>
</feature>
<feature type="transmembrane region" description="Helical" evidence="5">
    <location>
        <begin position="383"/>
        <end position="407"/>
    </location>
</feature>
<sequence length="540" mass="57480">MSASKAYKELDLSESHSIESSRGNKDCYFWLIFAALCLALFLSALELTAVSTALPVIVNDLKGLQFSWVGTAYALASTAFLPMSGGIAEIFGRRIAIVIALITFMIGSALCGSAQTMNWLIAARVVQGMGGGGILSISSIIVSDLVPLAERGLYNSLIGLTWAIACAFGPLIGGVLAEHGQWRWLFYLNLPIGGCALLSVYLFLKLPTPPGRVIDKLQHMDWLGNFIIISSTTSVVIGLTWGGVQFSWSSSKVLVPLILGLSGICVFFIYEFRYAKNPIVPYTIISNRTSCSGYIQTFITPIPVLAMAYYLPVYYQACKEATALRSGILLLGLAVMIGPAVIVGGISVKVTQKYRPQLWIAWGLVMVGTGALTTTQADSPTALVVGIPVIAGAGAGVLYAVTCFPVLAPLPVTSNAHAIAFFAFCRAFAGVWGVAIGAAILQNELQERLPSAFLDSIPKGNVELAYSIIVTIKDIPQPMRSQVQMAFAAAIAVIWKALLGILAIGVMASTMMEGLALQSQTDDKWTGTGDKWAATGKINV</sequence>
<feature type="transmembrane region" description="Helical" evidence="5">
    <location>
        <begin position="95"/>
        <end position="115"/>
    </location>
</feature>
<accession>A0A9P5PDZ4</accession>
<evidence type="ECO:0000256" key="2">
    <source>
        <dbReference type="ARBA" id="ARBA00022692"/>
    </source>
</evidence>
<organism evidence="7 8">
    <name type="scientific">Rhodocollybia butyracea</name>
    <dbReference type="NCBI Taxonomy" id="206335"/>
    <lineage>
        <taxon>Eukaryota</taxon>
        <taxon>Fungi</taxon>
        <taxon>Dikarya</taxon>
        <taxon>Basidiomycota</taxon>
        <taxon>Agaricomycotina</taxon>
        <taxon>Agaricomycetes</taxon>
        <taxon>Agaricomycetidae</taxon>
        <taxon>Agaricales</taxon>
        <taxon>Marasmiineae</taxon>
        <taxon>Omphalotaceae</taxon>
        <taxon>Rhodocollybia</taxon>
    </lineage>
</organism>
<feature type="transmembrane region" description="Helical" evidence="5">
    <location>
        <begin position="153"/>
        <end position="172"/>
    </location>
</feature>
<gene>
    <name evidence="7" type="ORF">BDP27DRAFT_1232108</name>
</gene>
<dbReference type="InterPro" id="IPR020846">
    <property type="entry name" value="MFS_dom"/>
</dbReference>
<keyword evidence="4 5" id="KW-0472">Membrane</keyword>
<dbReference type="InterPro" id="IPR005829">
    <property type="entry name" value="Sugar_transporter_CS"/>
</dbReference>
<feature type="transmembrane region" description="Helical" evidence="5">
    <location>
        <begin position="419"/>
        <end position="441"/>
    </location>
</feature>
<reference evidence="7" key="1">
    <citation type="submission" date="2020-11" db="EMBL/GenBank/DDBJ databases">
        <authorList>
            <consortium name="DOE Joint Genome Institute"/>
            <person name="Ahrendt S."/>
            <person name="Riley R."/>
            <person name="Andreopoulos W."/>
            <person name="Labutti K."/>
            <person name="Pangilinan J."/>
            <person name="Ruiz-Duenas F.J."/>
            <person name="Barrasa J.M."/>
            <person name="Sanchez-Garcia M."/>
            <person name="Camarero S."/>
            <person name="Miyauchi S."/>
            <person name="Serrano A."/>
            <person name="Linde D."/>
            <person name="Babiker R."/>
            <person name="Drula E."/>
            <person name="Ayuso-Fernandez I."/>
            <person name="Pacheco R."/>
            <person name="Padilla G."/>
            <person name="Ferreira P."/>
            <person name="Barriuso J."/>
            <person name="Kellner H."/>
            <person name="Castanera R."/>
            <person name="Alfaro M."/>
            <person name="Ramirez L."/>
            <person name="Pisabarro A.G."/>
            <person name="Kuo A."/>
            <person name="Tritt A."/>
            <person name="Lipzen A."/>
            <person name="He G."/>
            <person name="Yan M."/>
            <person name="Ng V."/>
            <person name="Cullen D."/>
            <person name="Martin F."/>
            <person name="Rosso M.-N."/>
            <person name="Henrissat B."/>
            <person name="Hibbett D."/>
            <person name="Martinez A.T."/>
            <person name="Grigoriev I.V."/>
        </authorList>
    </citation>
    <scope>NUCLEOTIDE SEQUENCE</scope>
    <source>
        <strain evidence="7">AH 40177</strain>
    </source>
</reference>
<feature type="transmembrane region" description="Helical" evidence="5">
    <location>
        <begin position="293"/>
        <end position="311"/>
    </location>
</feature>
<evidence type="ECO:0000256" key="1">
    <source>
        <dbReference type="ARBA" id="ARBA00004141"/>
    </source>
</evidence>
<dbReference type="PROSITE" id="PS50850">
    <property type="entry name" value="MFS"/>
    <property type="match status" value="1"/>
</dbReference>
<evidence type="ECO:0000259" key="6">
    <source>
        <dbReference type="PROSITE" id="PS50850"/>
    </source>
</evidence>
<evidence type="ECO:0000256" key="3">
    <source>
        <dbReference type="ARBA" id="ARBA00022989"/>
    </source>
</evidence>
<feature type="transmembrane region" description="Helical" evidence="5">
    <location>
        <begin position="184"/>
        <end position="204"/>
    </location>
</feature>
<feature type="transmembrane region" description="Helical" evidence="5">
    <location>
        <begin position="486"/>
        <end position="508"/>
    </location>
</feature>
<dbReference type="InterPro" id="IPR011701">
    <property type="entry name" value="MFS"/>
</dbReference>
<keyword evidence="3 5" id="KW-1133">Transmembrane helix</keyword>
<feature type="transmembrane region" description="Helical" evidence="5">
    <location>
        <begin position="323"/>
        <end position="346"/>
    </location>
</feature>
<dbReference type="InterPro" id="IPR036259">
    <property type="entry name" value="MFS_trans_sf"/>
</dbReference>
<feature type="transmembrane region" description="Helical" evidence="5">
    <location>
        <begin position="254"/>
        <end position="272"/>
    </location>
</feature>
<keyword evidence="2 5" id="KW-0812">Transmembrane</keyword>
<name>A0A9P5PDZ4_9AGAR</name>
<dbReference type="Gene3D" id="1.20.1250.20">
    <property type="entry name" value="MFS general substrate transporter like domains"/>
    <property type="match status" value="1"/>
</dbReference>
<dbReference type="SUPFAM" id="SSF103473">
    <property type="entry name" value="MFS general substrate transporter"/>
    <property type="match status" value="1"/>
</dbReference>
<comment type="caution">
    <text evidence="7">The sequence shown here is derived from an EMBL/GenBank/DDBJ whole genome shotgun (WGS) entry which is preliminary data.</text>
</comment>
<feature type="transmembrane region" description="Helical" evidence="5">
    <location>
        <begin position="225"/>
        <end position="248"/>
    </location>
</feature>
<feature type="transmembrane region" description="Helical" evidence="5">
    <location>
        <begin position="121"/>
        <end position="141"/>
    </location>
</feature>
<evidence type="ECO:0000313" key="7">
    <source>
        <dbReference type="EMBL" id="KAF9063471.1"/>
    </source>
</evidence>
<proteinExistence type="predicted"/>
<evidence type="ECO:0000313" key="8">
    <source>
        <dbReference type="Proteomes" id="UP000772434"/>
    </source>
</evidence>
<dbReference type="OrthoDB" id="3437016at2759"/>
<dbReference type="EMBL" id="JADNRY010000146">
    <property type="protein sequence ID" value="KAF9063471.1"/>
    <property type="molecule type" value="Genomic_DNA"/>
</dbReference>
<protein>
    <submittedName>
        <fullName evidence="7">Mfs1.2</fullName>
    </submittedName>
</protein>
<comment type="subcellular location">
    <subcellularLocation>
        <location evidence="1">Membrane</location>
        <topology evidence="1">Multi-pass membrane protein</topology>
    </subcellularLocation>
</comment>
<dbReference type="GO" id="GO:0022857">
    <property type="term" value="F:transmembrane transporter activity"/>
    <property type="evidence" value="ECO:0007669"/>
    <property type="project" value="InterPro"/>
</dbReference>
<dbReference type="PANTHER" id="PTHR23501:SF102">
    <property type="entry name" value="DRUG TRANSPORTER, PUTATIVE (AFU_ORTHOLOGUE AFUA_3G08530)-RELATED"/>
    <property type="match status" value="1"/>
</dbReference>
<dbReference type="PROSITE" id="PS00216">
    <property type="entry name" value="SUGAR_TRANSPORT_1"/>
    <property type="match status" value="1"/>
</dbReference>
<evidence type="ECO:0000256" key="4">
    <source>
        <dbReference type="ARBA" id="ARBA00023136"/>
    </source>
</evidence>
<dbReference type="PANTHER" id="PTHR23501">
    <property type="entry name" value="MAJOR FACILITATOR SUPERFAMILY"/>
    <property type="match status" value="1"/>
</dbReference>
<dbReference type="PRINTS" id="PR01036">
    <property type="entry name" value="TCRTETB"/>
</dbReference>
<dbReference type="AlphaFoldDB" id="A0A9P5PDZ4"/>
<dbReference type="Proteomes" id="UP000772434">
    <property type="component" value="Unassembled WGS sequence"/>
</dbReference>
<keyword evidence="8" id="KW-1185">Reference proteome</keyword>
<feature type="transmembrane region" description="Helical" evidence="5">
    <location>
        <begin position="358"/>
        <end position="377"/>
    </location>
</feature>
<dbReference type="Pfam" id="PF07690">
    <property type="entry name" value="MFS_1"/>
    <property type="match status" value="1"/>
</dbReference>